<name>A0A3B1ACC3_9ZZZZ</name>
<reference evidence="1" key="1">
    <citation type="submission" date="2018-06" db="EMBL/GenBank/DDBJ databases">
        <authorList>
            <person name="Zhirakovskaya E."/>
        </authorList>
    </citation>
    <scope>NUCLEOTIDE SEQUENCE</scope>
</reference>
<organism evidence="1">
    <name type="scientific">hydrothermal vent metagenome</name>
    <dbReference type="NCBI Taxonomy" id="652676"/>
    <lineage>
        <taxon>unclassified sequences</taxon>
        <taxon>metagenomes</taxon>
        <taxon>ecological metagenomes</taxon>
    </lineage>
</organism>
<dbReference type="EMBL" id="UOFT01000055">
    <property type="protein sequence ID" value="VAW97157.1"/>
    <property type="molecule type" value="Genomic_DNA"/>
</dbReference>
<protein>
    <recommendedName>
        <fullName evidence="2">YkgJ family cysteine cluster protein</fullName>
    </recommendedName>
</protein>
<dbReference type="Pfam" id="PF03692">
    <property type="entry name" value="CxxCxxCC"/>
    <property type="match status" value="1"/>
</dbReference>
<dbReference type="AlphaFoldDB" id="A0A3B1ACC3"/>
<proteinExistence type="predicted"/>
<gene>
    <name evidence="1" type="ORF">MNBD_GAMMA23-1287</name>
</gene>
<accession>A0A3B1ACC3</accession>
<evidence type="ECO:0000313" key="1">
    <source>
        <dbReference type="EMBL" id="VAW97157.1"/>
    </source>
</evidence>
<dbReference type="InterPro" id="IPR005358">
    <property type="entry name" value="Puta_zinc/iron-chelating_dom"/>
</dbReference>
<evidence type="ECO:0008006" key="2">
    <source>
        <dbReference type="Google" id="ProtNLM"/>
    </source>
</evidence>
<sequence>MSKQSNIKVEITVDNKCSFCIGTKCCVYTTQQMGTPRTKDDFDHLLWQMAHKNIQVYKDEGEWFLLVNNKCQFLGAKGQCGIYDTRPQLCRDYSNDYCEFDEPAEKGFQFYFKTYQELDKYCRKRFKKWDDRFTS</sequence>